<keyword evidence="3" id="KW-1185">Reference proteome</keyword>
<dbReference type="InterPro" id="IPR037523">
    <property type="entry name" value="VOC_core"/>
</dbReference>
<dbReference type="SUPFAM" id="SSF54593">
    <property type="entry name" value="Glyoxalase/Bleomycin resistance protein/Dihydroxybiphenyl dioxygenase"/>
    <property type="match status" value="1"/>
</dbReference>
<sequence length="142" mass="14953">MTTNDWSVMEGPYPRLLVDDFAPSFRFYAAVLPELAGAVLTRGDAAGPYASWDVAAQTRFALLDRRLMAAAGTASTDPAGPPGADPVLLVLRVADVDAAMDVAVRAGARVVAAAADRPEWGPTMRAGHLRDPAGTLIELQSY</sequence>
<evidence type="ECO:0000313" key="2">
    <source>
        <dbReference type="EMBL" id="MFC0566366.1"/>
    </source>
</evidence>
<evidence type="ECO:0000313" key="3">
    <source>
        <dbReference type="Proteomes" id="UP001589894"/>
    </source>
</evidence>
<gene>
    <name evidence="2" type="ORF">ACFFHU_19775</name>
</gene>
<accession>A0ABV6P016</accession>
<comment type="caution">
    <text evidence="2">The sequence shown here is derived from an EMBL/GenBank/DDBJ whole genome shotgun (WGS) entry which is preliminary data.</text>
</comment>
<reference evidence="2 3" key="1">
    <citation type="submission" date="2024-09" db="EMBL/GenBank/DDBJ databases">
        <authorList>
            <person name="Sun Q."/>
            <person name="Mori K."/>
        </authorList>
    </citation>
    <scope>NUCLEOTIDE SEQUENCE [LARGE SCALE GENOMIC DNA]</scope>
    <source>
        <strain evidence="2 3">TBRC 2205</strain>
    </source>
</reference>
<dbReference type="Pfam" id="PF18029">
    <property type="entry name" value="Glyoxalase_6"/>
    <property type="match status" value="1"/>
</dbReference>
<protein>
    <submittedName>
        <fullName evidence="2">VOC family protein</fullName>
    </submittedName>
</protein>
<dbReference type="RefSeq" id="WP_377340969.1">
    <property type="nucleotide sequence ID" value="NZ_JBHLUE010000016.1"/>
</dbReference>
<feature type="domain" description="VOC" evidence="1">
    <location>
        <begin position="10"/>
        <end position="142"/>
    </location>
</feature>
<proteinExistence type="predicted"/>
<evidence type="ECO:0000259" key="1">
    <source>
        <dbReference type="PROSITE" id="PS51819"/>
    </source>
</evidence>
<organism evidence="2 3">
    <name type="scientific">Plantactinospora siamensis</name>
    <dbReference type="NCBI Taxonomy" id="555372"/>
    <lineage>
        <taxon>Bacteria</taxon>
        <taxon>Bacillati</taxon>
        <taxon>Actinomycetota</taxon>
        <taxon>Actinomycetes</taxon>
        <taxon>Micromonosporales</taxon>
        <taxon>Micromonosporaceae</taxon>
        <taxon>Plantactinospora</taxon>
    </lineage>
</organism>
<dbReference type="Gene3D" id="3.10.180.10">
    <property type="entry name" value="2,3-Dihydroxybiphenyl 1,2-Dioxygenase, domain 1"/>
    <property type="match status" value="1"/>
</dbReference>
<dbReference type="EMBL" id="JBHLUE010000016">
    <property type="protein sequence ID" value="MFC0566366.1"/>
    <property type="molecule type" value="Genomic_DNA"/>
</dbReference>
<dbReference type="Proteomes" id="UP001589894">
    <property type="component" value="Unassembled WGS sequence"/>
</dbReference>
<name>A0ABV6P016_9ACTN</name>
<dbReference type="PROSITE" id="PS51819">
    <property type="entry name" value="VOC"/>
    <property type="match status" value="1"/>
</dbReference>
<dbReference type="InterPro" id="IPR029068">
    <property type="entry name" value="Glyas_Bleomycin-R_OHBP_Dase"/>
</dbReference>
<dbReference type="InterPro" id="IPR041581">
    <property type="entry name" value="Glyoxalase_6"/>
</dbReference>